<dbReference type="GO" id="GO:0006646">
    <property type="term" value="P:phosphatidylethanolamine biosynthetic process"/>
    <property type="evidence" value="ECO:0007669"/>
    <property type="project" value="TreeGrafter"/>
</dbReference>
<dbReference type="InterPro" id="IPR011009">
    <property type="entry name" value="Kinase-like_dom_sf"/>
</dbReference>
<dbReference type="InterPro" id="IPR002575">
    <property type="entry name" value="Aminoglycoside_PTrfase"/>
</dbReference>
<evidence type="ECO:0000313" key="4">
    <source>
        <dbReference type="Proteomes" id="UP000241514"/>
    </source>
</evidence>
<dbReference type="PANTHER" id="PTHR22603">
    <property type="entry name" value="CHOLINE/ETHANOALAMINE KINASE"/>
    <property type="match status" value="1"/>
</dbReference>
<dbReference type="Gene3D" id="3.90.1200.10">
    <property type="match status" value="1"/>
</dbReference>
<organism evidence="2 5">
    <name type="scientific">Pseudidiomarina aestuarii</name>
    <dbReference type="NCBI Taxonomy" id="624146"/>
    <lineage>
        <taxon>Bacteria</taxon>
        <taxon>Pseudomonadati</taxon>
        <taxon>Pseudomonadota</taxon>
        <taxon>Gammaproteobacteria</taxon>
        <taxon>Alteromonadales</taxon>
        <taxon>Idiomarinaceae</taxon>
        <taxon>Pseudidiomarina</taxon>
    </lineage>
</organism>
<dbReference type="EMBL" id="PYVG01000001">
    <property type="protein sequence ID" value="PTB90377.1"/>
    <property type="molecule type" value="Genomic_DNA"/>
</dbReference>
<gene>
    <name evidence="2" type="ORF">C9927_01000</name>
    <name evidence="3" type="ORF">C9928_00295</name>
</gene>
<evidence type="ECO:0000313" key="3">
    <source>
        <dbReference type="EMBL" id="PTB90377.1"/>
    </source>
</evidence>
<sequence>MQQQWLTSLPIHGVISTAPLLRGVANDVYRINTTSGSYVLKHFRYDHPYGLDRAQEVEVQRQLAAHDLAPEVIYFDLAQGVMLQPFIEAADLAHSELGVSDRIQYLAEVSAHIHRLQIEVPVWSLRLRLKHYCDGLAKFDAERARQFQKRLQPYKKLIEGFGAHPTFCHNDLAYHHVFVSEPPLVIDWEYAGMGDRNFDLASSMQVNQFDARQQMAFLNAYEAQAGVQINRDIVLDWLGLVETISQLWYELHHNLQQQMR</sequence>
<dbReference type="Proteomes" id="UP000241514">
    <property type="component" value="Unassembled WGS sequence"/>
</dbReference>
<dbReference type="PANTHER" id="PTHR22603:SF66">
    <property type="entry name" value="ETHANOLAMINE KINASE"/>
    <property type="match status" value="1"/>
</dbReference>
<evidence type="ECO:0000313" key="2">
    <source>
        <dbReference type="EMBL" id="PTB89995.1"/>
    </source>
</evidence>
<dbReference type="SUPFAM" id="SSF56112">
    <property type="entry name" value="Protein kinase-like (PK-like)"/>
    <property type="match status" value="1"/>
</dbReference>
<comment type="caution">
    <text evidence="2">The sequence shown here is derived from an EMBL/GenBank/DDBJ whole genome shotgun (WGS) entry which is preliminary data.</text>
</comment>
<dbReference type="GO" id="GO:0004305">
    <property type="term" value="F:ethanolamine kinase activity"/>
    <property type="evidence" value="ECO:0007669"/>
    <property type="project" value="TreeGrafter"/>
</dbReference>
<evidence type="ECO:0000259" key="1">
    <source>
        <dbReference type="Pfam" id="PF01636"/>
    </source>
</evidence>
<accession>A0A2T4D839</accession>
<dbReference type="GO" id="GO:0005737">
    <property type="term" value="C:cytoplasm"/>
    <property type="evidence" value="ECO:0007669"/>
    <property type="project" value="TreeGrafter"/>
</dbReference>
<dbReference type="Pfam" id="PF01636">
    <property type="entry name" value="APH"/>
    <property type="match status" value="1"/>
</dbReference>
<dbReference type="EMBL" id="PYVF01000007">
    <property type="protein sequence ID" value="PTB89995.1"/>
    <property type="molecule type" value="Genomic_DNA"/>
</dbReference>
<name>A0A2T4D839_9GAMM</name>
<dbReference type="CDD" id="cd05151">
    <property type="entry name" value="ChoK-like"/>
    <property type="match status" value="1"/>
</dbReference>
<dbReference type="AlphaFoldDB" id="A0A2T4D839"/>
<proteinExistence type="predicted"/>
<feature type="domain" description="Aminoglycoside phosphotransferase" evidence="1">
    <location>
        <begin position="19"/>
        <end position="226"/>
    </location>
</feature>
<dbReference type="Gene3D" id="3.30.200.20">
    <property type="entry name" value="Phosphorylase Kinase, domain 1"/>
    <property type="match status" value="1"/>
</dbReference>
<protein>
    <recommendedName>
        <fullName evidence="1">Aminoglycoside phosphotransferase domain-containing protein</fullName>
    </recommendedName>
</protein>
<reference evidence="4 5" key="1">
    <citation type="submission" date="2018-03" db="EMBL/GenBank/DDBJ databases">
        <title>Cross-interface Injection: A General Nanoliter Liquid Handling Method Applied to Single Cells Genome Amplification Automated Nanoliter Liquid Handling Applied to Single Cell Multiple Displacement Amplification.</title>
        <authorList>
            <person name="Yun J."/>
            <person name="Xu P."/>
            <person name="Xu J."/>
            <person name="Dai X."/>
            <person name="Wang Y."/>
            <person name="Zheng X."/>
            <person name="Cao C."/>
            <person name="Yi Q."/>
            <person name="Zhu Y."/>
            <person name="Wang L."/>
            <person name="Dong Z."/>
            <person name="Huang Y."/>
            <person name="Huang L."/>
            <person name="Du W."/>
        </authorList>
    </citation>
    <scope>NUCLEOTIDE SEQUENCE [LARGE SCALE GENOMIC DNA]</scope>
    <source>
        <strain evidence="2 5">A12-4</strain>
        <strain evidence="3 4">A9-4</strain>
    </source>
</reference>
<dbReference type="Proteomes" id="UP000242087">
    <property type="component" value="Unassembled WGS sequence"/>
</dbReference>
<evidence type="ECO:0000313" key="5">
    <source>
        <dbReference type="Proteomes" id="UP000242087"/>
    </source>
</evidence>